<dbReference type="Gene3D" id="3.30.43.10">
    <property type="entry name" value="Uridine Diphospho-n-acetylenolpyruvylglucosamine Reductase, domain 2"/>
    <property type="match status" value="1"/>
</dbReference>
<dbReference type="InterPro" id="IPR016171">
    <property type="entry name" value="Vanillyl_alc_oxidase_C-sub2"/>
</dbReference>
<comment type="similarity">
    <text evidence="1">Belongs to the FAD-binding oxidoreductase/transferase type 4 family.</text>
</comment>
<reference evidence="6 7" key="1">
    <citation type="submission" date="2023-04" db="EMBL/GenBank/DDBJ databases">
        <title>Fusibacter bizertensis strain WBS, isolated from littoral bottom sediments of the Arctic seas - biochemical and genomic analysis.</title>
        <authorList>
            <person name="Brioukhanov A.L."/>
        </authorList>
    </citation>
    <scope>NUCLEOTIDE SEQUENCE [LARGE SCALE GENOMIC DNA]</scope>
    <source>
        <strain evidence="6 7">WBS</strain>
    </source>
</reference>
<comment type="caution">
    <text evidence="6">The sequence shown here is derived from an EMBL/GenBank/DDBJ whole genome shotgun (WGS) entry which is preliminary data.</text>
</comment>
<dbReference type="PANTHER" id="PTHR46568">
    <property type="entry name" value="ALKYLDIHYDROXYACETONEPHOSPHATE SYNTHASE, PEROXISOMAL"/>
    <property type="match status" value="1"/>
</dbReference>
<protein>
    <submittedName>
        <fullName evidence="6">FAD-binding oxidoreductase</fullName>
    </submittedName>
</protein>
<evidence type="ECO:0000256" key="2">
    <source>
        <dbReference type="ARBA" id="ARBA00022630"/>
    </source>
</evidence>
<dbReference type="Pfam" id="PF02913">
    <property type="entry name" value="FAD-oxidase_C"/>
    <property type="match status" value="1"/>
</dbReference>
<feature type="domain" description="FAD-binding PCMH-type" evidence="5">
    <location>
        <begin position="118"/>
        <end position="304"/>
    </location>
</feature>
<accession>A0ABT6NBL2</accession>
<evidence type="ECO:0000256" key="1">
    <source>
        <dbReference type="ARBA" id="ARBA00008000"/>
    </source>
</evidence>
<dbReference type="Proteomes" id="UP001158045">
    <property type="component" value="Unassembled WGS sequence"/>
</dbReference>
<name>A0ABT6NBL2_9FIRM</name>
<dbReference type="InterPro" id="IPR016169">
    <property type="entry name" value="FAD-bd_PCMH_sub2"/>
</dbReference>
<dbReference type="Gene3D" id="1.10.45.10">
    <property type="entry name" value="Vanillyl-alcohol Oxidase, Chain A, domain 4"/>
    <property type="match status" value="1"/>
</dbReference>
<sequence>MRNDEKFYPNWSEEAPPINSYRSIFKWGDPNEFKHPNRRLYALMKKTFDMTDEDFKVKKEMGLEVVEGEYPSGLEKVHLEALKQIVGAENIKLDVYSRLRVAYGKTMIDLMRLRKGMIQNLPDVVLHPRDKDDIAKIVDYCNQHKIPVNIYGGGSSVTRGVECYLGGITMDMRVHMNKVIAFNETNQTITVQAGISGPELEKALNNAQSLFGAKRAYTCGHFPQSFEYSVVGGWVVTRGAGQNSTYFGNAADLVMSQEYVTPIGIIKTKDYPAESTGPNIDQLMMGNEGTFGVLVECTLKVFRYMPENQRKFSYIFKNWSDARAAAKEIMQGQFGFPSVFRLSDPEETDVMLKLYGVEETPLEKIISAMGYKEGERCLFLGFTDGEKYFTKNVKTRLHKICKAYGGFYLTGIPTKGWEHGRFRDPYMREDLQDFGIMTDTLECSVTWDTMEKVHSGVRAFCKSRPNTICMTHMSHVYPQGANLYFIFIAKMEDIDEYITYQSGILESIYQHGASMSHHHGIGKTMAPWLEKQIGKNQHDIIKALKKHFDPNGIMNPGGTLGL</sequence>
<dbReference type="PROSITE" id="PS51387">
    <property type="entry name" value="FAD_PCMH"/>
    <property type="match status" value="1"/>
</dbReference>
<keyword evidence="2" id="KW-0285">Flavoprotein</keyword>
<dbReference type="Pfam" id="PF01565">
    <property type="entry name" value="FAD_binding_4"/>
    <property type="match status" value="1"/>
</dbReference>
<evidence type="ECO:0000256" key="3">
    <source>
        <dbReference type="ARBA" id="ARBA00022827"/>
    </source>
</evidence>
<keyword evidence="7" id="KW-1185">Reference proteome</keyword>
<dbReference type="InterPro" id="IPR006094">
    <property type="entry name" value="Oxid_FAD_bind_N"/>
</dbReference>
<dbReference type="PANTHER" id="PTHR46568:SF1">
    <property type="entry name" value="ALKYLDIHYDROXYACETONEPHOSPHATE SYNTHASE, PEROXISOMAL"/>
    <property type="match status" value="1"/>
</dbReference>
<dbReference type="InterPro" id="IPR016166">
    <property type="entry name" value="FAD-bd_PCMH"/>
</dbReference>
<dbReference type="EMBL" id="JARYZI010000003">
    <property type="protein sequence ID" value="MDH8677789.1"/>
    <property type="molecule type" value="Genomic_DNA"/>
</dbReference>
<evidence type="ECO:0000313" key="7">
    <source>
        <dbReference type="Proteomes" id="UP001158045"/>
    </source>
</evidence>
<gene>
    <name evidence="6" type="ORF">QE109_06500</name>
</gene>
<dbReference type="Gene3D" id="3.30.465.10">
    <property type="match status" value="1"/>
</dbReference>
<dbReference type="Gene3D" id="3.30.300.330">
    <property type="match status" value="1"/>
</dbReference>
<evidence type="ECO:0000259" key="5">
    <source>
        <dbReference type="PROSITE" id="PS51387"/>
    </source>
</evidence>
<dbReference type="InterPro" id="IPR004113">
    <property type="entry name" value="FAD-bd_oxidored_4_C"/>
</dbReference>
<proteinExistence type="inferred from homology"/>
<dbReference type="InterPro" id="IPR036318">
    <property type="entry name" value="FAD-bd_PCMH-like_sf"/>
</dbReference>
<dbReference type="SUPFAM" id="SSF56176">
    <property type="entry name" value="FAD-binding/transporter-associated domain-like"/>
    <property type="match status" value="1"/>
</dbReference>
<dbReference type="InterPro" id="IPR016167">
    <property type="entry name" value="FAD-bd_PCMH_sub1"/>
</dbReference>
<evidence type="ECO:0000313" key="6">
    <source>
        <dbReference type="EMBL" id="MDH8677789.1"/>
    </source>
</evidence>
<dbReference type="InterPro" id="IPR025650">
    <property type="entry name" value="Alkyl-DHAP_Synthase"/>
</dbReference>
<organism evidence="6 7">
    <name type="scientific">Fusibacter bizertensis</name>
    <dbReference type="NCBI Taxonomy" id="1488331"/>
    <lineage>
        <taxon>Bacteria</taxon>
        <taxon>Bacillati</taxon>
        <taxon>Bacillota</taxon>
        <taxon>Clostridia</taxon>
        <taxon>Eubacteriales</taxon>
        <taxon>Eubacteriales Family XII. Incertae Sedis</taxon>
        <taxon>Fusibacter</taxon>
    </lineage>
</organism>
<keyword evidence="4" id="KW-0560">Oxidoreductase</keyword>
<dbReference type="SUPFAM" id="SSF55103">
    <property type="entry name" value="FAD-linked oxidases, C-terminal domain"/>
    <property type="match status" value="1"/>
</dbReference>
<dbReference type="InterPro" id="IPR016164">
    <property type="entry name" value="FAD-linked_Oxase-like_C"/>
</dbReference>
<evidence type="ECO:0000256" key="4">
    <source>
        <dbReference type="ARBA" id="ARBA00023002"/>
    </source>
</evidence>
<dbReference type="RefSeq" id="WP_281093610.1">
    <property type="nucleotide sequence ID" value="NZ_JARYZI010000003.1"/>
</dbReference>
<keyword evidence="3" id="KW-0274">FAD</keyword>
<dbReference type="Gene3D" id="3.30.70.3450">
    <property type="match status" value="1"/>
</dbReference>